<evidence type="ECO:0000313" key="2">
    <source>
        <dbReference type="Proteomes" id="UP000528457"/>
    </source>
</evidence>
<dbReference type="Proteomes" id="UP000528457">
    <property type="component" value="Unassembled WGS sequence"/>
</dbReference>
<organism evidence="1 2">
    <name type="scientific">Pseudoteredinibacter isoporae</name>
    <dbReference type="NCBI Taxonomy" id="570281"/>
    <lineage>
        <taxon>Bacteria</taxon>
        <taxon>Pseudomonadati</taxon>
        <taxon>Pseudomonadota</taxon>
        <taxon>Gammaproteobacteria</taxon>
        <taxon>Cellvibrionales</taxon>
        <taxon>Cellvibrionaceae</taxon>
        <taxon>Pseudoteredinibacter</taxon>
    </lineage>
</organism>
<dbReference type="RefSeq" id="WP_166846750.1">
    <property type="nucleotide sequence ID" value="NZ_JAAONY010000002.1"/>
</dbReference>
<accession>A0A7X0JTS2</accession>
<comment type="caution">
    <text evidence="1">The sequence shown here is derived from an EMBL/GenBank/DDBJ whole genome shotgun (WGS) entry which is preliminary data.</text>
</comment>
<dbReference type="InterPro" id="IPR021233">
    <property type="entry name" value="DUF2783"/>
</dbReference>
<evidence type="ECO:0008006" key="3">
    <source>
        <dbReference type="Google" id="ProtNLM"/>
    </source>
</evidence>
<dbReference type="EMBL" id="JACHHT010000002">
    <property type="protein sequence ID" value="MBB6522103.1"/>
    <property type="molecule type" value="Genomic_DNA"/>
</dbReference>
<evidence type="ECO:0000313" key="1">
    <source>
        <dbReference type="EMBL" id="MBB6522103.1"/>
    </source>
</evidence>
<protein>
    <recommendedName>
        <fullName evidence="3">DUF2783 domain-containing protein</fullName>
    </recommendedName>
</protein>
<name>A0A7X0JTS2_9GAMM</name>
<dbReference type="InParanoid" id="A0A7X0JTS2"/>
<sequence length="65" mass="7310">MSKLITDNHFSDADAFYASLTDAHRELTPEDSERLNARLILLLANHIGDKQVLFEALDIAAQLEQ</sequence>
<dbReference type="AlphaFoldDB" id="A0A7X0JTS2"/>
<gene>
    <name evidence="1" type="ORF">HNR48_002388</name>
</gene>
<proteinExistence type="predicted"/>
<dbReference type="Pfam" id="PF10932">
    <property type="entry name" value="DUF2783"/>
    <property type="match status" value="1"/>
</dbReference>
<reference evidence="1 2" key="1">
    <citation type="submission" date="2020-08" db="EMBL/GenBank/DDBJ databases">
        <title>Genomic Encyclopedia of Type Strains, Phase IV (KMG-IV): sequencing the most valuable type-strain genomes for metagenomic binning, comparative biology and taxonomic classification.</title>
        <authorList>
            <person name="Goeker M."/>
        </authorList>
    </citation>
    <scope>NUCLEOTIDE SEQUENCE [LARGE SCALE GENOMIC DNA]</scope>
    <source>
        <strain evidence="1 2">DSM 22368</strain>
    </source>
</reference>
<keyword evidence="2" id="KW-1185">Reference proteome</keyword>